<evidence type="ECO:0000256" key="1">
    <source>
        <dbReference type="ARBA" id="ARBA00022448"/>
    </source>
</evidence>
<comment type="function">
    <text evidence="5">Part of the ABC transporter complex BtuCDF involved in vitamin B12 import. Binds vitamin B12 and delivers it to the periplasmic surface of BtuC.</text>
</comment>
<keyword evidence="4" id="KW-1015">Disulfide bond</keyword>
<proteinExistence type="inferred from homology"/>
<organism evidence="7 8">
    <name type="scientific">Vibrio amylolyticus</name>
    <dbReference type="NCBI Taxonomy" id="2847292"/>
    <lineage>
        <taxon>Bacteria</taxon>
        <taxon>Pseudomonadati</taxon>
        <taxon>Pseudomonadota</taxon>
        <taxon>Gammaproteobacteria</taxon>
        <taxon>Vibrionales</taxon>
        <taxon>Vibrionaceae</taxon>
        <taxon>Vibrio</taxon>
    </lineage>
</organism>
<dbReference type="InterPro" id="IPR023544">
    <property type="entry name" value="ABC_transptr_vit_B12-bd"/>
</dbReference>
<keyword evidence="2 5" id="KW-0732">Signal</keyword>
<dbReference type="CDD" id="cd01144">
    <property type="entry name" value="BtuF"/>
    <property type="match status" value="1"/>
</dbReference>
<dbReference type="SUPFAM" id="SSF53807">
    <property type="entry name" value="Helical backbone' metal receptor"/>
    <property type="match status" value="1"/>
</dbReference>
<sequence length="283" mass="31955" precursor="true">MPRLFPLSLFIASSLFLSTSLNAAAETRTPVNRVISLAPHATEIAFAAGLGDKLVAVSEMSDYPKEVKSIEKVANYQGMKLERIIALQPDLIIAWPSGNPQKELEMLERFGFDIYYSHTSSLNDIANNIEQLSHYSDDPNYGFEQAKLFRKKLAELSEQYDVTDPVRYFYQLSENPVITLAQGHWPSEVFSFCGGVNVFENSATSYPQVGIEQVIVSEPEVLFLSEHAIENGKMWDKWEQQIPAVKNSAVWSLKADWINRPTPRTLLAIEEVCGHLESVRQKR</sequence>
<evidence type="ECO:0000256" key="3">
    <source>
        <dbReference type="ARBA" id="ARBA00022764"/>
    </source>
</evidence>
<comment type="subcellular location">
    <subcellularLocation>
        <location evidence="5">Periplasm</location>
    </subcellularLocation>
</comment>
<evidence type="ECO:0000256" key="5">
    <source>
        <dbReference type="HAMAP-Rule" id="MF_01000"/>
    </source>
</evidence>
<dbReference type="NCBIfam" id="NF038402">
    <property type="entry name" value="TroA_like"/>
    <property type="match status" value="1"/>
</dbReference>
<evidence type="ECO:0000313" key="8">
    <source>
        <dbReference type="Proteomes" id="UP001139559"/>
    </source>
</evidence>
<dbReference type="InterPro" id="IPR051030">
    <property type="entry name" value="Vitamin_B12-ABC_binding"/>
</dbReference>
<dbReference type="GO" id="GO:0031419">
    <property type="term" value="F:cobalamin binding"/>
    <property type="evidence" value="ECO:0007669"/>
    <property type="project" value="InterPro"/>
</dbReference>
<comment type="subunit">
    <text evidence="5">The complex is composed of two ATP-binding proteins (BtuD), two transmembrane proteins (BtuC) and a solute-binding protein (BtuF).</text>
</comment>
<feature type="site" description="Important for BtuC binding" evidence="5">
    <location>
        <position position="82"/>
    </location>
</feature>
<dbReference type="Proteomes" id="UP001139559">
    <property type="component" value="Unassembled WGS sequence"/>
</dbReference>
<feature type="chain" id="PRO_5041027365" description="Vitamin B12-binding protein" evidence="5">
    <location>
        <begin position="24"/>
        <end position="283"/>
    </location>
</feature>
<keyword evidence="8" id="KW-1185">Reference proteome</keyword>
<evidence type="ECO:0000313" key="7">
    <source>
        <dbReference type="EMBL" id="MCK6264832.1"/>
    </source>
</evidence>
<comment type="caution">
    <text evidence="5">Lacks conserved residue(s) required for the propagation of feature annotation.</text>
</comment>
<reference evidence="7" key="1">
    <citation type="submission" date="2021-11" db="EMBL/GenBank/DDBJ databases">
        <title>Vibrio ZSDE26 sp. nov. and Vibrio ZSDZ34 sp. nov., isolated from coastal seawater in Qingdao.</title>
        <authorList>
            <person name="Zhang P."/>
        </authorList>
    </citation>
    <scope>NUCLEOTIDE SEQUENCE</scope>
    <source>
        <strain evidence="7">ZSDE26</strain>
    </source>
</reference>
<dbReference type="PROSITE" id="PS50983">
    <property type="entry name" value="FE_B12_PBP"/>
    <property type="match status" value="1"/>
</dbReference>
<evidence type="ECO:0000259" key="6">
    <source>
        <dbReference type="PROSITE" id="PS50983"/>
    </source>
</evidence>
<dbReference type="Gene3D" id="3.40.50.1980">
    <property type="entry name" value="Nitrogenase molybdenum iron protein domain"/>
    <property type="match status" value="2"/>
</dbReference>
<feature type="domain" description="Fe/B12 periplasmic-binding" evidence="6">
    <location>
        <begin position="33"/>
        <end position="283"/>
    </location>
</feature>
<dbReference type="InterPro" id="IPR054828">
    <property type="entry name" value="Vit_B12_bind_prot"/>
</dbReference>
<keyword evidence="3 5" id="KW-0574">Periplasm</keyword>
<accession>A0A9X2BKR3</accession>
<keyword evidence="1 5" id="KW-0813">Transport</keyword>
<dbReference type="PANTHER" id="PTHR42860:SF1">
    <property type="entry name" value="VITAMIN B12-BINDING PROTEIN"/>
    <property type="match status" value="1"/>
</dbReference>
<evidence type="ECO:0000256" key="2">
    <source>
        <dbReference type="ARBA" id="ARBA00022729"/>
    </source>
</evidence>
<dbReference type="HAMAP" id="MF_01000">
    <property type="entry name" value="BtuF"/>
    <property type="match status" value="1"/>
</dbReference>
<dbReference type="InterPro" id="IPR002491">
    <property type="entry name" value="ABC_transptr_periplasmic_BD"/>
</dbReference>
<feature type="site" description="Important for BtuC binding" evidence="5">
    <location>
        <position position="212"/>
    </location>
</feature>
<evidence type="ECO:0000256" key="4">
    <source>
        <dbReference type="ARBA" id="ARBA00023157"/>
    </source>
</evidence>
<dbReference type="GO" id="GO:0042597">
    <property type="term" value="C:periplasmic space"/>
    <property type="evidence" value="ECO:0007669"/>
    <property type="project" value="UniProtKB-SubCell"/>
</dbReference>
<gene>
    <name evidence="5 7" type="primary">btuF</name>
    <name evidence="7" type="ORF">KP803_16260</name>
</gene>
<name>A0A9X2BKR3_9VIBR</name>
<dbReference type="Pfam" id="PF01497">
    <property type="entry name" value="Peripla_BP_2"/>
    <property type="match status" value="1"/>
</dbReference>
<feature type="signal peptide" evidence="5">
    <location>
        <begin position="1"/>
        <end position="23"/>
    </location>
</feature>
<comment type="caution">
    <text evidence="7">The sequence shown here is derived from an EMBL/GenBank/DDBJ whole genome shotgun (WGS) entry which is preliminary data.</text>
</comment>
<dbReference type="GO" id="GO:0015889">
    <property type="term" value="P:cobalamin transport"/>
    <property type="evidence" value="ECO:0007669"/>
    <property type="project" value="UniProtKB-UniRule"/>
</dbReference>
<dbReference type="AlphaFoldDB" id="A0A9X2BKR3"/>
<comment type="similarity">
    <text evidence="5">Belongs to the BtuF family.</text>
</comment>
<dbReference type="PANTHER" id="PTHR42860">
    <property type="entry name" value="VITAMIN B12-BINDING PROTEIN"/>
    <property type="match status" value="1"/>
</dbReference>
<dbReference type="EMBL" id="JAJHVV010000010">
    <property type="protein sequence ID" value="MCK6264832.1"/>
    <property type="molecule type" value="Genomic_DNA"/>
</dbReference>
<protein>
    <recommendedName>
        <fullName evidence="5">Vitamin B12-binding protein</fullName>
    </recommendedName>
</protein>
<dbReference type="RefSeq" id="WP_248009912.1">
    <property type="nucleotide sequence ID" value="NZ_JAJHVV010000010.1"/>
</dbReference>
<dbReference type="NCBIfam" id="NF002894">
    <property type="entry name" value="PRK03379.1"/>
    <property type="match status" value="1"/>
</dbReference>